<sequence>MMRSSNPTRRTSCTYNEIQELAQMIMHANGYFNDYNNQNIEDFYTLLYPYR</sequence>
<dbReference type="Proteomes" id="UP000581408">
    <property type="component" value="Unassembled WGS sequence"/>
</dbReference>
<comment type="caution">
    <text evidence="2">The sequence shown here is derived from an EMBL/GenBank/DDBJ whole genome shotgun (WGS) entry which is preliminary data.</text>
</comment>
<dbReference type="Proteomes" id="UP000577408">
    <property type="component" value="Unassembled WGS sequence"/>
</dbReference>
<evidence type="ECO:0000313" key="4">
    <source>
        <dbReference type="Proteomes" id="UP000581408"/>
    </source>
</evidence>
<dbReference type="AlphaFoldDB" id="A0A7H0KBB9"/>
<accession>A0A838CN01</accession>
<organism evidence="2 3">
    <name type="scientific">Corynebacterium wankanglinii</name>
    <dbReference type="NCBI Taxonomy" id="2735136"/>
    <lineage>
        <taxon>Bacteria</taxon>
        <taxon>Bacillati</taxon>
        <taxon>Actinomycetota</taxon>
        <taxon>Actinomycetes</taxon>
        <taxon>Mycobacteriales</taxon>
        <taxon>Corynebacteriaceae</taxon>
        <taxon>Corynebacterium</taxon>
    </lineage>
</organism>
<keyword evidence="3" id="KW-1185">Reference proteome</keyword>
<dbReference type="EMBL" id="JABFED010000009">
    <property type="protein sequence ID" value="MBA1838341.1"/>
    <property type="molecule type" value="Genomic_DNA"/>
</dbReference>
<dbReference type="RefSeq" id="WP_181193026.1">
    <property type="nucleotide sequence ID" value="NZ_JABFED010000009.1"/>
</dbReference>
<evidence type="ECO:0000313" key="3">
    <source>
        <dbReference type="Proteomes" id="UP000577408"/>
    </source>
</evidence>
<evidence type="ECO:0000313" key="2">
    <source>
        <dbReference type="EMBL" id="MBA1838341.1"/>
    </source>
</evidence>
<name>A0A7H0KBB9_9CORY</name>
<protein>
    <submittedName>
        <fullName evidence="2">Uncharacterized protein</fullName>
    </submittedName>
</protein>
<evidence type="ECO:0000313" key="1">
    <source>
        <dbReference type="EMBL" id="MBA1836292.1"/>
    </source>
</evidence>
<accession>A0A7H0KBB9</accession>
<proteinExistence type="predicted"/>
<reference evidence="3 4" key="1">
    <citation type="submission" date="2020-05" db="EMBL/GenBank/DDBJ databases">
        <title>Descriptions of Corynebacterium xxxx sp. nov., Corynebacterium yyyy sp. nov. and Corynebacterium zzzz sp. nov.</title>
        <authorList>
            <person name="Zhang G."/>
        </authorList>
    </citation>
    <scope>NUCLEOTIDE SEQUENCE [LARGE SCALE GENOMIC DNA]</scope>
    <source>
        <strain evidence="2">Zg-913</strain>
        <strain evidence="3">zg-913</strain>
        <strain evidence="1">Zg-915</strain>
        <strain evidence="4">zg-915</strain>
    </source>
</reference>
<gene>
    <name evidence="2" type="ORF">HMA55_10685</name>
    <name evidence="1" type="ORF">HMC16_11345</name>
</gene>
<dbReference type="EMBL" id="JABFEE010000018">
    <property type="protein sequence ID" value="MBA1836292.1"/>
    <property type="molecule type" value="Genomic_DNA"/>
</dbReference>